<proteinExistence type="predicted"/>
<dbReference type="GO" id="GO:0051959">
    <property type="term" value="F:dynein light intermediate chain binding"/>
    <property type="evidence" value="ECO:0007669"/>
    <property type="project" value="InterPro"/>
</dbReference>
<dbReference type="InterPro" id="IPR001810">
    <property type="entry name" value="F-box_dom"/>
</dbReference>
<keyword evidence="4" id="KW-1185">Reference proteome</keyword>
<dbReference type="Pfam" id="PF12777">
    <property type="entry name" value="MT"/>
    <property type="match status" value="1"/>
</dbReference>
<name>A0A8S1XQ47_9CILI</name>
<dbReference type="AlphaFoldDB" id="A0A8S1XQ47"/>
<reference evidence="3" key="1">
    <citation type="submission" date="2021-01" db="EMBL/GenBank/DDBJ databases">
        <authorList>
            <consortium name="Genoscope - CEA"/>
            <person name="William W."/>
        </authorList>
    </citation>
    <scope>NUCLEOTIDE SEQUENCE</scope>
</reference>
<evidence type="ECO:0000259" key="1">
    <source>
        <dbReference type="Pfam" id="PF00646"/>
    </source>
</evidence>
<evidence type="ECO:0008006" key="5">
    <source>
        <dbReference type="Google" id="ProtNLM"/>
    </source>
</evidence>
<feature type="domain" description="F-box" evidence="1">
    <location>
        <begin position="56"/>
        <end position="88"/>
    </location>
</feature>
<dbReference type="PANTHER" id="PTHR45703">
    <property type="entry name" value="DYNEIN HEAVY CHAIN"/>
    <property type="match status" value="1"/>
</dbReference>
<feature type="domain" description="Dynein heavy chain coiled coil stalk" evidence="2">
    <location>
        <begin position="124"/>
        <end position="210"/>
    </location>
</feature>
<dbReference type="InterPro" id="IPR026983">
    <property type="entry name" value="DHC"/>
</dbReference>
<evidence type="ECO:0000313" key="3">
    <source>
        <dbReference type="EMBL" id="CAD8203401.1"/>
    </source>
</evidence>
<evidence type="ECO:0000313" key="4">
    <source>
        <dbReference type="Proteomes" id="UP000689195"/>
    </source>
</evidence>
<dbReference type="Pfam" id="PF00646">
    <property type="entry name" value="F-box"/>
    <property type="match status" value="1"/>
</dbReference>
<accession>A0A8S1XQ47</accession>
<protein>
    <recommendedName>
        <fullName evidence="5">F-box domain-containing protein</fullName>
    </recommendedName>
</protein>
<dbReference type="InterPro" id="IPR024743">
    <property type="entry name" value="Dynein_HC_stalk"/>
</dbReference>
<dbReference type="EMBL" id="CAJJDO010000133">
    <property type="protein sequence ID" value="CAD8203401.1"/>
    <property type="molecule type" value="Genomic_DNA"/>
</dbReference>
<organism evidence="3 4">
    <name type="scientific">Paramecium pentaurelia</name>
    <dbReference type="NCBI Taxonomy" id="43138"/>
    <lineage>
        <taxon>Eukaryota</taxon>
        <taxon>Sar</taxon>
        <taxon>Alveolata</taxon>
        <taxon>Ciliophora</taxon>
        <taxon>Intramacronucleata</taxon>
        <taxon>Oligohymenophorea</taxon>
        <taxon>Peniculida</taxon>
        <taxon>Parameciidae</taxon>
        <taxon>Paramecium</taxon>
    </lineage>
</organism>
<dbReference type="CDD" id="cd09917">
    <property type="entry name" value="F-box_SF"/>
    <property type="match status" value="1"/>
</dbReference>
<evidence type="ECO:0000259" key="2">
    <source>
        <dbReference type="Pfam" id="PF12777"/>
    </source>
</evidence>
<comment type="caution">
    <text evidence="3">The sequence shown here is derived from an EMBL/GenBank/DDBJ whole genome shotgun (WGS) entry which is preliminary data.</text>
</comment>
<dbReference type="Proteomes" id="UP000689195">
    <property type="component" value="Unassembled WGS sequence"/>
</dbReference>
<dbReference type="PANTHER" id="PTHR45703:SF36">
    <property type="entry name" value="DYNEIN HEAVY CHAIN, CYTOPLASMIC"/>
    <property type="match status" value="1"/>
</dbReference>
<gene>
    <name evidence="3" type="ORF">PPENT_87.1.T1330181</name>
</gene>
<dbReference type="GO" id="GO:0007018">
    <property type="term" value="P:microtubule-based movement"/>
    <property type="evidence" value="ECO:0007669"/>
    <property type="project" value="InterPro"/>
</dbReference>
<dbReference type="GO" id="GO:0045505">
    <property type="term" value="F:dynein intermediate chain binding"/>
    <property type="evidence" value="ECO:0007669"/>
    <property type="project" value="InterPro"/>
</dbReference>
<sequence>MLQTLQNELTTLQTNSKQQDQRLENLYMSFQEIYDLKKKLDNPSSTMHNMLNYVRPDIFHQIFIFLDTKQIFRFRLVSKKANYVVKLMLPKQIFIFQQQIADQQNEIQLKIQDIQGIGEDQSQQQVMKAAIDGVSRLTKNHIVELKSLARPPELVEKIINLVCMTLDPTFKIQKDNWKECQKYLSRVNFLELIATLDISSINDKQLQQLEQVNSIQEQQAAAMSTVAKFILIFLKAVFEIRQSKLYMTQNAIKQLESKIMKEEQLIKKFEKIIK</sequence>
<dbReference type="GO" id="GO:0030286">
    <property type="term" value="C:dynein complex"/>
    <property type="evidence" value="ECO:0007669"/>
    <property type="project" value="InterPro"/>
</dbReference>
<dbReference type="OrthoDB" id="311005at2759"/>